<comment type="caution">
    <text evidence="2">The sequence shown here is derived from an EMBL/GenBank/DDBJ whole genome shotgun (WGS) entry which is preliminary data.</text>
</comment>
<dbReference type="Proteomes" id="UP000324222">
    <property type="component" value="Unassembled WGS sequence"/>
</dbReference>
<organism evidence="2 3">
    <name type="scientific">Portunus trituberculatus</name>
    <name type="common">Swimming crab</name>
    <name type="synonym">Neptunus trituberculatus</name>
    <dbReference type="NCBI Taxonomy" id="210409"/>
    <lineage>
        <taxon>Eukaryota</taxon>
        <taxon>Metazoa</taxon>
        <taxon>Ecdysozoa</taxon>
        <taxon>Arthropoda</taxon>
        <taxon>Crustacea</taxon>
        <taxon>Multicrustacea</taxon>
        <taxon>Malacostraca</taxon>
        <taxon>Eumalacostraca</taxon>
        <taxon>Eucarida</taxon>
        <taxon>Decapoda</taxon>
        <taxon>Pleocyemata</taxon>
        <taxon>Brachyura</taxon>
        <taxon>Eubrachyura</taxon>
        <taxon>Portunoidea</taxon>
        <taxon>Portunidae</taxon>
        <taxon>Portuninae</taxon>
        <taxon>Portunus</taxon>
    </lineage>
</organism>
<evidence type="ECO:0000313" key="2">
    <source>
        <dbReference type="EMBL" id="MPC19566.1"/>
    </source>
</evidence>
<dbReference type="EMBL" id="VSRR010000781">
    <property type="protein sequence ID" value="MPC19566.1"/>
    <property type="molecule type" value="Genomic_DNA"/>
</dbReference>
<sequence>MEIKSSSSSLLTGLVTLGVSRTDLEEEILTTLGEVVTEGIIMSSETGNLEEGEGVVVTATAGAEAVPGGGPAGDGIAKYSDDTGVALAGVGSSSTSDTNARIWGNSTL</sequence>
<feature type="compositionally biased region" description="Polar residues" evidence="1">
    <location>
        <begin position="91"/>
        <end position="108"/>
    </location>
</feature>
<name>A0A5B7DEP7_PORTR</name>
<reference evidence="2 3" key="1">
    <citation type="submission" date="2019-05" db="EMBL/GenBank/DDBJ databases">
        <title>Another draft genome of Portunus trituberculatus and its Hox gene families provides insights of decapod evolution.</title>
        <authorList>
            <person name="Jeong J.-H."/>
            <person name="Song I."/>
            <person name="Kim S."/>
            <person name="Choi T."/>
            <person name="Kim D."/>
            <person name="Ryu S."/>
            <person name="Kim W."/>
        </authorList>
    </citation>
    <scope>NUCLEOTIDE SEQUENCE [LARGE SCALE GENOMIC DNA]</scope>
    <source>
        <tissue evidence="2">Muscle</tissue>
    </source>
</reference>
<evidence type="ECO:0000256" key="1">
    <source>
        <dbReference type="SAM" id="MobiDB-lite"/>
    </source>
</evidence>
<evidence type="ECO:0000313" key="3">
    <source>
        <dbReference type="Proteomes" id="UP000324222"/>
    </source>
</evidence>
<keyword evidence="3" id="KW-1185">Reference proteome</keyword>
<accession>A0A5B7DEP7</accession>
<feature type="region of interest" description="Disordered" evidence="1">
    <location>
        <begin position="89"/>
        <end position="108"/>
    </location>
</feature>
<gene>
    <name evidence="2" type="ORF">E2C01_012484</name>
</gene>
<protein>
    <submittedName>
        <fullName evidence="2">Uncharacterized protein</fullName>
    </submittedName>
</protein>
<dbReference type="AlphaFoldDB" id="A0A5B7DEP7"/>
<proteinExistence type="predicted"/>